<feature type="transmembrane region" description="Helical" evidence="11">
    <location>
        <begin position="6"/>
        <end position="26"/>
    </location>
</feature>
<comment type="subunit">
    <text evidence="3 11">Homodimer.</text>
</comment>
<dbReference type="GO" id="GO:0009678">
    <property type="term" value="F:diphosphate hydrolysis-driven proton transmembrane transporter activity"/>
    <property type="evidence" value="ECO:0007669"/>
    <property type="project" value="UniProtKB-UniRule"/>
</dbReference>
<keyword evidence="5 11" id="KW-0812">Transmembrane</keyword>
<gene>
    <name evidence="11 12" type="primary">hppA</name>
    <name evidence="12" type="ORF">A6U91_10375</name>
</gene>
<feature type="transmembrane region" description="Helical" evidence="11">
    <location>
        <begin position="159"/>
        <end position="177"/>
    </location>
</feature>
<evidence type="ECO:0000313" key="12">
    <source>
        <dbReference type="EMBL" id="OCJ35657.1"/>
    </source>
</evidence>
<comment type="subcellular location">
    <subcellularLocation>
        <location evidence="11">Cell inner membrane</location>
        <topology evidence="11">Multi-pass membrane protein</topology>
    </subcellularLocation>
    <subcellularLocation>
        <location evidence="2">Endomembrane system</location>
        <topology evidence="2">Multi-pass membrane protein</topology>
    </subcellularLocation>
</comment>
<proteinExistence type="inferred from homology"/>
<name>A0AB36EGP9_AGRTU</name>
<dbReference type="HAMAP" id="MF_01129">
    <property type="entry name" value="PPase_energized_pump"/>
    <property type="match status" value="1"/>
</dbReference>
<dbReference type="PANTHER" id="PTHR31998">
    <property type="entry name" value="K(+)-INSENSITIVE PYROPHOSPHATE-ENERGIZED PROTON PUMP"/>
    <property type="match status" value="1"/>
</dbReference>
<evidence type="ECO:0000256" key="1">
    <source>
        <dbReference type="ARBA" id="ARBA00001946"/>
    </source>
</evidence>
<feature type="transmembrane region" description="Helical" evidence="11">
    <location>
        <begin position="520"/>
        <end position="543"/>
    </location>
</feature>
<feature type="transmembrane region" description="Helical" evidence="11">
    <location>
        <begin position="616"/>
        <end position="636"/>
    </location>
</feature>
<dbReference type="NCBIfam" id="NF001960">
    <property type="entry name" value="PRK00733.3-5"/>
    <property type="match status" value="1"/>
</dbReference>
<feature type="transmembrane region" description="Helical" evidence="11">
    <location>
        <begin position="333"/>
        <end position="356"/>
    </location>
</feature>
<dbReference type="Proteomes" id="UP000093451">
    <property type="component" value="Unassembled WGS sequence"/>
</dbReference>
<evidence type="ECO:0000256" key="6">
    <source>
        <dbReference type="ARBA" id="ARBA00022842"/>
    </source>
</evidence>
<dbReference type="InterPro" id="IPR004131">
    <property type="entry name" value="PPase-energised_H-pump"/>
</dbReference>
<dbReference type="RefSeq" id="WP_065688209.1">
    <property type="nucleotide sequence ID" value="NZ_JAVRAC010000001.1"/>
</dbReference>
<dbReference type="GO" id="GO:0004427">
    <property type="term" value="F:inorganic diphosphate phosphatase activity"/>
    <property type="evidence" value="ECO:0007669"/>
    <property type="project" value="UniProtKB-UniRule"/>
</dbReference>
<dbReference type="NCBIfam" id="TIGR01104">
    <property type="entry name" value="V_PPase"/>
    <property type="match status" value="1"/>
</dbReference>
<protein>
    <recommendedName>
        <fullName evidence="11">K(+)-insensitive pyrophosphate-energized proton pump</fullName>
        <ecNumber evidence="11">7.1.3.1</ecNumber>
    </recommendedName>
    <alternativeName>
        <fullName evidence="11">Membrane-bound proton-translocating pyrophosphatase</fullName>
    </alternativeName>
    <alternativeName>
        <fullName evidence="11">Pyrophosphate-energized inorganic pyrophosphatase</fullName>
        <shortName evidence="11">H(+)-PPase</shortName>
    </alternativeName>
</protein>
<dbReference type="AlphaFoldDB" id="A0AB36EGP9"/>
<feature type="transmembrane region" description="Helical" evidence="11">
    <location>
        <begin position="407"/>
        <end position="429"/>
    </location>
</feature>
<dbReference type="Pfam" id="PF03030">
    <property type="entry name" value="H_PPase"/>
    <property type="match status" value="1"/>
</dbReference>
<comment type="catalytic activity">
    <reaction evidence="11">
        <text>diphosphate + H2O + H(+)(in) = 2 phosphate + 2 H(+)(out)</text>
        <dbReference type="Rhea" id="RHEA:13973"/>
        <dbReference type="ChEBI" id="CHEBI:15377"/>
        <dbReference type="ChEBI" id="CHEBI:15378"/>
        <dbReference type="ChEBI" id="CHEBI:33019"/>
        <dbReference type="ChEBI" id="CHEBI:43474"/>
        <dbReference type="EC" id="7.1.3.1"/>
    </reaction>
</comment>
<keyword evidence="8 11" id="KW-1133">Transmembrane helix</keyword>
<evidence type="ECO:0000256" key="3">
    <source>
        <dbReference type="ARBA" id="ARBA00011738"/>
    </source>
</evidence>
<comment type="caution">
    <text evidence="11">Lacks conserved residue(s) required for the propagation of feature annotation.</text>
</comment>
<feature type="transmembrane region" description="Helical" evidence="11">
    <location>
        <begin position="293"/>
        <end position="313"/>
    </location>
</feature>
<keyword evidence="11" id="KW-0997">Cell inner membrane</keyword>
<evidence type="ECO:0000256" key="8">
    <source>
        <dbReference type="ARBA" id="ARBA00022989"/>
    </source>
</evidence>
<keyword evidence="11" id="KW-1003">Cell membrane</keyword>
<keyword evidence="7 11" id="KW-1278">Translocase</keyword>
<feature type="transmembrane region" description="Helical" evidence="11">
    <location>
        <begin position="235"/>
        <end position="255"/>
    </location>
</feature>
<feature type="transmembrane region" description="Helical" evidence="11">
    <location>
        <begin position="261"/>
        <end position="281"/>
    </location>
</feature>
<feature type="transmembrane region" description="Helical" evidence="11">
    <location>
        <begin position="589"/>
        <end position="610"/>
    </location>
</feature>
<feature type="site" description="Determinant of potassium independence" evidence="11">
    <location>
        <position position="467"/>
    </location>
</feature>
<dbReference type="GO" id="GO:0012505">
    <property type="term" value="C:endomembrane system"/>
    <property type="evidence" value="ECO:0007669"/>
    <property type="project" value="UniProtKB-SubCell"/>
</dbReference>
<dbReference type="NCBIfam" id="NF001951">
    <property type="entry name" value="PRK00733.1-2"/>
    <property type="match status" value="1"/>
</dbReference>
<dbReference type="GO" id="GO:0005886">
    <property type="term" value="C:plasma membrane"/>
    <property type="evidence" value="ECO:0007669"/>
    <property type="project" value="UniProtKB-SubCell"/>
</dbReference>
<evidence type="ECO:0000256" key="7">
    <source>
        <dbReference type="ARBA" id="ARBA00022967"/>
    </source>
</evidence>
<comment type="cofactor">
    <cofactor evidence="1 11">
        <name>Mg(2+)</name>
        <dbReference type="ChEBI" id="CHEBI:18420"/>
    </cofactor>
</comment>
<feature type="transmembrane region" description="Helical" evidence="11">
    <location>
        <begin position="472"/>
        <end position="489"/>
    </location>
</feature>
<evidence type="ECO:0000256" key="11">
    <source>
        <dbReference type="HAMAP-Rule" id="MF_01129"/>
    </source>
</evidence>
<dbReference type="GO" id="GO:0000287">
    <property type="term" value="F:magnesium ion binding"/>
    <property type="evidence" value="ECO:0007669"/>
    <property type="project" value="UniProtKB-UniRule"/>
</dbReference>
<feature type="transmembrane region" description="Helical" evidence="11">
    <location>
        <begin position="119"/>
        <end position="144"/>
    </location>
</feature>
<evidence type="ECO:0000256" key="10">
    <source>
        <dbReference type="ARBA" id="ARBA00023136"/>
    </source>
</evidence>
<evidence type="ECO:0000256" key="2">
    <source>
        <dbReference type="ARBA" id="ARBA00004127"/>
    </source>
</evidence>
<dbReference type="EMBL" id="LXKT01000022">
    <property type="protein sequence ID" value="OCJ35657.1"/>
    <property type="molecule type" value="Genomic_DNA"/>
</dbReference>
<evidence type="ECO:0000313" key="13">
    <source>
        <dbReference type="Proteomes" id="UP000093451"/>
    </source>
</evidence>
<organism evidence="12 13">
    <name type="scientific">Agrobacterium tumefaciens</name>
    <dbReference type="NCBI Taxonomy" id="358"/>
    <lineage>
        <taxon>Bacteria</taxon>
        <taxon>Pseudomonadati</taxon>
        <taxon>Pseudomonadota</taxon>
        <taxon>Alphaproteobacteria</taxon>
        <taxon>Hyphomicrobiales</taxon>
        <taxon>Rhizobiaceae</taxon>
        <taxon>Rhizobium/Agrobacterium group</taxon>
        <taxon>Agrobacterium</taxon>
        <taxon>Agrobacterium tumefaciens complex</taxon>
    </lineage>
</organism>
<evidence type="ECO:0000256" key="4">
    <source>
        <dbReference type="ARBA" id="ARBA00022448"/>
    </source>
</evidence>
<feature type="transmembrane region" description="Helical" evidence="11">
    <location>
        <begin position="54"/>
        <end position="72"/>
    </location>
</feature>
<keyword evidence="9 11" id="KW-0406">Ion transport</keyword>
<comment type="function">
    <text evidence="11">Proton pump that utilizes the energy of pyrophosphate hydrolysis as the driving force for proton movement across the membrane. Generates a proton motive force.</text>
</comment>
<keyword evidence="6 11" id="KW-0460">Magnesium</keyword>
<reference evidence="12 13" key="1">
    <citation type="journal article" date="2016" name="PeerJ">
        <title>Gall-ID: tools for genotyping gall-causing phytopathogenic bacteria.</title>
        <authorList>
            <person name="Davis E.W.II."/>
            <person name="Weisberg A.J."/>
            <person name="Tabima J.F."/>
            <person name="Grunwald N.J."/>
            <person name="Chang J.H."/>
        </authorList>
    </citation>
    <scope>NUCLEOTIDE SEQUENCE [LARGE SCALE GENOMIC DNA]</scope>
    <source>
        <strain evidence="12 13">N2/73</strain>
    </source>
</reference>
<accession>A0AB36EGP9</accession>
<dbReference type="EC" id="7.1.3.1" evidence="11"/>
<keyword evidence="11" id="KW-0375">Hydrogen ion transport</keyword>
<comment type="similarity">
    <text evidence="11">Belongs to the H(+)-translocating pyrophosphatase (TC 3.A.10) family. K(+)-insensitive subfamily.</text>
</comment>
<evidence type="ECO:0000256" key="5">
    <source>
        <dbReference type="ARBA" id="ARBA00022692"/>
    </source>
</evidence>
<keyword evidence="4 11" id="KW-0813">Transport</keyword>
<comment type="caution">
    <text evidence="12">The sequence shown here is derived from an EMBL/GenBank/DDBJ whole genome shotgun (WGS) entry which is preliminary data.</text>
</comment>
<keyword evidence="10 11" id="KW-0472">Membrane</keyword>
<sequence length="712" mass="72489">MTVIPIVILCGVLSVVYAVWTTRSVLAADQGNERMREIAGFIREGAQAYLTRQYLTIAIVGLIVAVLAWYLLSALAAIGFIIGAVLSGAAGFIGMHVSVRANLRTAQAASHSLAAGLDIAFKSGAITGMLVAGLALLGVSIYYFILTSVLGHAPGSREVIDALVSLGFGASLISIFARLGGGIFTKGADVGGDLVGKVEAGIPEDDPRNPATIADNVGDNVGDCAGMAADLFETYAVSVVATMVLAAIFFAGTPILESAMVYPLAICGACILTSIAGTFFVKLGTNNSIMGALYKGLIATGVFSIAGLAVATYATVGWGTIGTVAGMEITGTNLFLCGLVGLVVTALIVVITEYYTGTNKRPVNSIAQASVTGHGTNVIQGLAVSLESTALPALVIVGGIIGTYQLGGLFGTGIAVTAMLGLAGMIVALDAFGPVTDNAGGIAEMAGLDPDVRKATDALDAVGNTTKAVTKGYAIGSAGLGALVLFAAYSNDLSYFAANGDTYPYFKDIGEISFSLANPYVVAGLLFGGLIPYLFGGIAMTAVGKAASSIVEEVRRQFREKPGIMAGTEKPDYGKAVDLLTKAAIKEMIIPSLLPVLAPLVVYFGVLLISGSKASAFAALGASLLGVIINGLFVAISMTSGGGAWDNAKKSFEDGFIDKDGVRHVKGSDAHKASVTGDTVGDPYKDTAGPAVNPAIKITNIVALLLLAVLAH</sequence>
<dbReference type="PIRSF" id="PIRSF001265">
    <property type="entry name" value="H+-PPase"/>
    <property type="match status" value="1"/>
</dbReference>
<feature type="transmembrane region" description="Helical" evidence="11">
    <location>
        <begin position="78"/>
        <end position="99"/>
    </location>
</feature>
<evidence type="ECO:0000256" key="9">
    <source>
        <dbReference type="ARBA" id="ARBA00023065"/>
    </source>
</evidence>